<dbReference type="InterPro" id="IPR050312">
    <property type="entry name" value="IolE/XylAMocC-like"/>
</dbReference>
<comment type="caution">
    <text evidence="2">The sequence shown here is derived from an EMBL/GenBank/DDBJ whole genome shotgun (WGS) entry which is preliminary data.</text>
</comment>
<dbReference type="InterPro" id="IPR013022">
    <property type="entry name" value="Xyl_isomerase-like_TIM-brl"/>
</dbReference>
<dbReference type="EMBL" id="NWQG01000091">
    <property type="protein sequence ID" value="PDQ20178.1"/>
    <property type="molecule type" value="Genomic_DNA"/>
</dbReference>
<feature type="domain" description="Xylose isomerase-like TIM barrel" evidence="1">
    <location>
        <begin position="36"/>
        <end position="272"/>
    </location>
</feature>
<gene>
    <name evidence="2" type="ORF">CN311_15315</name>
</gene>
<dbReference type="SUPFAM" id="SSF51658">
    <property type="entry name" value="Xylose isomerase-like"/>
    <property type="match status" value="1"/>
</dbReference>
<reference evidence="2 3" key="1">
    <citation type="submission" date="2017-09" db="EMBL/GenBank/DDBJ databases">
        <title>Mesorhizobum sanjuanii sp. nov. isolated from nodules of Lotus tenuis in saline-alkaline lowlands of Flooding Pampa.</title>
        <authorList>
            <person name="Sannazzaro A.I."/>
            <person name="Torres Tejerizo G.A."/>
            <person name="Fontana F."/>
            <person name="Cumpa Velazquez L.M."/>
            <person name="Hansen L."/>
            <person name="Pistorio M."/>
            <person name="Estrella M.J."/>
        </authorList>
    </citation>
    <scope>NUCLEOTIDE SEQUENCE [LARGE SCALE GENOMIC DNA]</scope>
    <source>
        <strain evidence="2 3">BSA136</strain>
    </source>
</reference>
<accession>A0A2A6FFI0</accession>
<dbReference type="Pfam" id="PF01261">
    <property type="entry name" value="AP_endonuc_2"/>
    <property type="match status" value="1"/>
</dbReference>
<keyword evidence="2" id="KW-0413">Isomerase</keyword>
<dbReference type="Proteomes" id="UP000219182">
    <property type="component" value="Unassembled WGS sequence"/>
</dbReference>
<dbReference type="InterPro" id="IPR036237">
    <property type="entry name" value="Xyl_isomerase-like_sf"/>
</dbReference>
<organism evidence="2 3">
    <name type="scientific">Mesorhizobium sanjuanii</name>
    <dbReference type="NCBI Taxonomy" id="2037900"/>
    <lineage>
        <taxon>Bacteria</taxon>
        <taxon>Pseudomonadati</taxon>
        <taxon>Pseudomonadota</taxon>
        <taxon>Alphaproteobacteria</taxon>
        <taxon>Hyphomicrobiales</taxon>
        <taxon>Phyllobacteriaceae</taxon>
        <taxon>Mesorhizobium</taxon>
    </lineage>
</organism>
<dbReference type="PANTHER" id="PTHR12110:SF48">
    <property type="entry name" value="BLL3656 PROTEIN"/>
    <property type="match status" value="1"/>
</dbReference>
<dbReference type="GO" id="GO:0016853">
    <property type="term" value="F:isomerase activity"/>
    <property type="evidence" value="ECO:0007669"/>
    <property type="project" value="UniProtKB-KW"/>
</dbReference>
<proteinExistence type="predicted"/>
<dbReference type="RefSeq" id="WP_097574630.1">
    <property type="nucleotide sequence ID" value="NZ_NWQG01000091.1"/>
</dbReference>
<sequence>MAKKAELLAAYWTISGDRYPMGPSEVSPFSLRERAEAASAAGYTGMGLVYQDIMANAVKIGLKGIKQIFDDNGILHVEVEFLGDWFETGEKKAASDRVKHDLLEAAAVLGARDLKIAPKMYAETIDIPHYAAAFAQVCEDAKAANTNVAIEMLPFTNIRDLKTAREVVRQAGQDNGGLCIDIWHVARGGMDYDELRALPASYFKSVELNDAKAEVVGTLWEDTLHHRLLCGEGALDPRAFIRAVQATGFDDFFSVEVLSETHRLLPLKEQAKRSYDTTMAMFEPAEKVVG</sequence>
<evidence type="ECO:0000313" key="2">
    <source>
        <dbReference type="EMBL" id="PDQ20178.1"/>
    </source>
</evidence>
<name>A0A2A6FFI0_9HYPH</name>
<dbReference type="Gene3D" id="3.20.20.150">
    <property type="entry name" value="Divalent-metal-dependent TIM barrel enzymes"/>
    <property type="match status" value="1"/>
</dbReference>
<evidence type="ECO:0000259" key="1">
    <source>
        <dbReference type="Pfam" id="PF01261"/>
    </source>
</evidence>
<evidence type="ECO:0000313" key="3">
    <source>
        <dbReference type="Proteomes" id="UP000219182"/>
    </source>
</evidence>
<dbReference type="AlphaFoldDB" id="A0A2A6FFI0"/>
<protein>
    <submittedName>
        <fullName evidence="2">Xylose isomerase</fullName>
    </submittedName>
</protein>
<dbReference type="PANTHER" id="PTHR12110">
    <property type="entry name" value="HYDROXYPYRUVATE ISOMERASE"/>
    <property type="match status" value="1"/>
</dbReference>
<keyword evidence="3" id="KW-1185">Reference proteome</keyword>